<keyword evidence="3" id="KW-1185">Reference proteome</keyword>
<organism evidence="2 3">
    <name type="scientific">Helobdella robusta</name>
    <name type="common">Californian leech</name>
    <dbReference type="NCBI Taxonomy" id="6412"/>
    <lineage>
        <taxon>Eukaryota</taxon>
        <taxon>Metazoa</taxon>
        <taxon>Spiralia</taxon>
        <taxon>Lophotrochozoa</taxon>
        <taxon>Annelida</taxon>
        <taxon>Clitellata</taxon>
        <taxon>Hirudinea</taxon>
        <taxon>Rhynchobdellida</taxon>
        <taxon>Glossiphoniidae</taxon>
        <taxon>Helobdella</taxon>
    </lineage>
</organism>
<dbReference type="OrthoDB" id="8063408at2759"/>
<dbReference type="GeneID" id="20209344"/>
<name>T1FKJ5_HELRO</name>
<reference evidence="2" key="3">
    <citation type="submission" date="2015-06" db="UniProtKB">
        <authorList>
            <consortium name="EnsemblMetazoa"/>
        </authorList>
    </citation>
    <scope>IDENTIFICATION</scope>
</reference>
<reference evidence="3" key="1">
    <citation type="submission" date="2012-12" db="EMBL/GenBank/DDBJ databases">
        <authorList>
            <person name="Hellsten U."/>
            <person name="Grimwood J."/>
            <person name="Chapman J.A."/>
            <person name="Shapiro H."/>
            <person name="Aerts A."/>
            <person name="Otillar R.P."/>
            <person name="Terry A.Y."/>
            <person name="Boore J.L."/>
            <person name="Simakov O."/>
            <person name="Marletaz F."/>
            <person name="Cho S.-J."/>
            <person name="Edsinger-Gonzales E."/>
            <person name="Havlak P."/>
            <person name="Kuo D.-H."/>
            <person name="Larsson T."/>
            <person name="Lv J."/>
            <person name="Arendt D."/>
            <person name="Savage R."/>
            <person name="Osoegawa K."/>
            <person name="de Jong P."/>
            <person name="Lindberg D.R."/>
            <person name="Seaver E.C."/>
            <person name="Weisblat D.A."/>
            <person name="Putnam N.H."/>
            <person name="Grigoriev I.V."/>
            <person name="Rokhsar D.S."/>
        </authorList>
    </citation>
    <scope>NUCLEOTIDE SEQUENCE</scope>
</reference>
<dbReference type="Proteomes" id="UP000015101">
    <property type="component" value="Unassembled WGS sequence"/>
</dbReference>
<dbReference type="EnsemblMetazoa" id="HelroT184081">
    <property type="protein sequence ID" value="HelroP184081"/>
    <property type="gene ID" value="HelroG184081"/>
</dbReference>
<dbReference type="OMA" id="KWPKRIS"/>
<gene>
    <name evidence="2" type="primary">20209344</name>
    <name evidence="1" type="ORF">HELRODRAFT_184081</name>
</gene>
<dbReference type="InParanoid" id="T1FKJ5"/>
<proteinExistence type="predicted"/>
<dbReference type="HOGENOM" id="CLU_2173684_0_0_1"/>
<dbReference type="AlphaFoldDB" id="T1FKJ5"/>
<protein>
    <submittedName>
        <fullName evidence="1 2">Uncharacterized protein</fullName>
    </submittedName>
</protein>
<dbReference type="EMBL" id="KB096095">
    <property type="protein sequence ID" value="ESO08275.1"/>
    <property type="molecule type" value="Genomic_DNA"/>
</dbReference>
<sequence>MSLLLQKIRDREYNWSICGDLKVAAILTGLQTGYSKYCYFLSEWDSRNRMQHYIKKNWPIRNTMQPGNKNVQHPLLFDLDKIISNGPSFFARSTQGSAVAVYLVPKRALL</sequence>
<dbReference type="KEGG" id="hro:HELRODRAFT_184081"/>
<evidence type="ECO:0000313" key="3">
    <source>
        <dbReference type="Proteomes" id="UP000015101"/>
    </source>
</evidence>
<accession>T1FKJ5</accession>
<dbReference type="RefSeq" id="XP_009013620.1">
    <property type="nucleotide sequence ID" value="XM_009015372.1"/>
</dbReference>
<evidence type="ECO:0000313" key="1">
    <source>
        <dbReference type="EMBL" id="ESO08275.1"/>
    </source>
</evidence>
<dbReference type="EMBL" id="AMQM01009176">
    <property type="status" value="NOT_ANNOTATED_CDS"/>
    <property type="molecule type" value="Genomic_DNA"/>
</dbReference>
<evidence type="ECO:0000313" key="2">
    <source>
        <dbReference type="EnsemblMetazoa" id="HelroP184081"/>
    </source>
</evidence>
<reference evidence="1 3" key="2">
    <citation type="journal article" date="2013" name="Nature">
        <title>Insights into bilaterian evolution from three spiralian genomes.</title>
        <authorList>
            <person name="Simakov O."/>
            <person name="Marletaz F."/>
            <person name="Cho S.J."/>
            <person name="Edsinger-Gonzales E."/>
            <person name="Havlak P."/>
            <person name="Hellsten U."/>
            <person name="Kuo D.H."/>
            <person name="Larsson T."/>
            <person name="Lv J."/>
            <person name="Arendt D."/>
            <person name="Savage R."/>
            <person name="Osoegawa K."/>
            <person name="de Jong P."/>
            <person name="Grimwood J."/>
            <person name="Chapman J.A."/>
            <person name="Shapiro H."/>
            <person name="Aerts A."/>
            <person name="Otillar R.P."/>
            <person name="Terry A.Y."/>
            <person name="Boore J.L."/>
            <person name="Grigoriev I.V."/>
            <person name="Lindberg D.R."/>
            <person name="Seaver E.C."/>
            <person name="Weisblat D.A."/>
            <person name="Putnam N.H."/>
            <person name="Rokhsar D.S."/>
        </authorList>
    </citation>
    <scope>NUCLEOTIDE SEQUENCE</scope>
</reference>
<dbReference type="CTD" id="20209344"/>